<sequence>MQSSNAQLIRRHYIGVGEEKTRRKGLLSFTPLPRNKERERGKEGHKERERGHASLETRDCQSSDAGDKVNPRPTEKVKDASSFASMSCGEGWTS</sequence>
<dbReference type="Proteomes" id="UP001157502">
    <property type="component" value="Chromosome 11"/>
</dbReference>
<evidence type="ECO:0000313" key="2">
    <source>
        <dbReference type="Proteomes" id="UP001157502"/>
    </source>
</evidence>
<reference evidence="1" key="1">
    <citation type="submission" date="2021-05" db="EMBL/GenBank/DDBJ databases">
        <authorList>
            <person name="Pan Q."/>
            <person name="Jouanno E."/>
            <person name="Zahm M."/>
            <person name="Klopp C."/>
            <person name="Cabau C."/>
            <person name="Louis A."/>
            <person name="Berthelot C."/>
            <person name="Parey E."/>
            <person name="Roest Crollius H."/>
            <person name="Montfort J."/>
            <person name="Robinson-Rechavi M."/>
            <person name="Bouchez O."/>
            <person name="Lampietro C."/>
            <person name="Lopez Roques C."/>
            <person name="Donnadieu C."/>
            <person name="Postlethwait J."/>
            <person name="Bobe J."/>
            <person name="Dillon D."/>
            <person name="Chandos A."/>
            <person name="von Hippel F."/>
            <person name="Guiguen Y."/>
        </authorList>
    </citation>
    <scope>NUCLEOTIDE SEQUENCE</scope>
    <source>
        <strain evidence="1">YG-Jan2019</strain>
    </source>
</reference>
<dbReference type="EMBL" id="CM055738">
    <property type="protein sequence ID" value="KAJ8005205.1"/>
    <property type="molecule type" value="Genomic_DNA"/>
</dbReference>
<accession>A0ACC2GNR7</accession>
<organism evidence="1 2">
    <name type="scientific">Dallia pectoralis</name>
    <name type="common">Alaska blackfish</name>
    <dbReference type="NCBI Taxonomy" id="75939"/>
    <lineage>
        <taxon>Eukaryota</taxon>
        <taxon>Metazoa</taxon>
        <taxon>Chordata</taxon>
        <taxon>Craniata</taxon>
        <taxon>Vertebrata</taxon>
        <taxon>Euteleostomi</taxon>
        <taxon>Actinopterygii</taxon>
        <taxon>Neopterygii</taxon>
        <taxon>Teleostei</taxon>
        <taxon>Protacanthopterygii</taxon>
        <taxon>Esociformes</taxon>
        <taxon>Umbridae</taxon>
        <taxon>Dallia</taxon>
    </lineage>
</organism>
<keyword evidence="2" id="KW-1185">Reference proteome</keyword>
<gene>
    <name evidence="1" type="ORF">DPEC_G00144210</name>
</gene>
<protein>
    <submittedName>
        <fullName evidence="1">Uncharacterized protein</fullName>
    </submittedName>
</protein>
<name>A0ACC2GNR7_DALPE</name>
<evidence type="ECO:0000313" key="1">
    <source>
        <dbReference type="EMBL" id="KAJ8005205.1"/>
    </source>
</evidence>
<proteinExistence type="predicted"/>
<comment type="caution">
    <text evidence="1">The sequence shown here is derived from an EMBL/GenBank/DDBJ whole genome shotgun (WGS) entry which is preliminary data.</text>
</comment>